<comment type="caution">
    <text evidence="3">The sequence shown here is derived from an EMBL/GenBank/DDBJ whole genome shotgun (WGS) entry which is preliminary data.</text>
</comment>
<dbReference type="PANTHER" id="PTHR10579">
    <property type="entry name" value="CALCIUM-ACTIVATED CHLORIDE CHANNEL REGULATOR"/>
    <property type="match status" value="1"/>
</dbReference>
<dbReference type="Pfam" id="PF13519">
    <property type="entry name" value="VWA_2"/>
    <property type="match status" value="1"/>
</dbReference>
<dbReference type="InterPro" id="IPR051266">
    <property type="entry name" value="CLCR"/>
</dbReference>
<dbReference type="InterPro" id="IPR036465">
    <property type="entry name" value="vWFA_dom_sf"/>
</dbReference>
<dbReference type="Pfam" id="PF14624">
    <property type="entry name" value="Vwaint"/>
    <property type="match status" value="1"/>
</dbReference>
<gene>
    <name evidence="3" type="ORF">N658DRAFT_429985</name>
</gene>
<dbReference type="PANTHER" id="PTHR10579:SF156">
    <property type="entry name" value="VWFA DOMAIN-CONTAINING PROTEIN"/>
    <property type="match status" value="1"/>
</dbReference>
<dbReference type="SMART" id="SM00327">
    <property type="entry name" value="VWA"/>
    <property type="match status" value="1"/>
</dbReference>
<accession>A0AAN6SZE6</accession>
<evidence type="ECO:0000313" key="3">
    <source>
        <dbReference type="EMBL" id="KAK4099445.1"/>
    </source>
</evidence>
<dbReference type="Proteomes" id="UP001305647">
    <property type="component" value="Unassembled WGS sequence"/>
</dbReference>
<evidence type="ECO:0000313" key="4">
    <source>
        <dbReference type="Proteomes" id="UP001305647"/>
    </source>
</evidence>
<dbReference type="InterPro" id="IPR039510">
    <property type="entry name" value="Vint_dom"/>
</dbReference>
<organism evidence="3 4">
    <name type="scientific">Parathielavia hyrcaniae</name>
    <dbReference type="NCBI Taxonomy" id="113614"/>
    <lineage>
        <taxon>Eukaryota</taxon>
        <taxon>Fungi</taxon>
        <taxon>Dikarya</taxon>
        <taxon>Ascomycota</taxon>
        <taxon>Pezizomycotina</taxon>
        <taxon>Sordariomycetes</taxon>
        <taxon>Sordariomycetidae</taxon>
        <taxon>Sordariales</taxon>
        <taxon>Chaetomiaceae</taxon>
        <taxon>Parathielavia</taxon>
    </lineage>
</organism>
<evidence type="ECO:0000259" key="2">
    <source>
        <dbReference type="PROSITE" id="PS50234"/>
    </source>
</evidence>
<reference evidence="3" key="1">
    <citation type="journal article" date="2023" name="Mol. Phylogenet. Evol.">
        <title>Genome-scale phylogeny and comparative genomics of the fungal order Sordariales.</title>
        <authorList>
            <person name="Hensen N."/>
            <person name="Bonometti L."/>
            <person name="Westerberg I."/>
            <person name="Brannstrom I.O."/>
            <person name="Guillou S."/>
            <person name="Cros-Aarteil S."/>
            <person name="Calhoun S."/>
            <person name="Haridas S."/>
            <person name="Kuo A."/>
            <person name="Mondo S."/>
            <person name="Pangilinan J."/>
            <person name="Riley R."/>
            <person name="LaButti K."/>
            <person name="Andreopoulos B."/>
            <person name="Lipzen A."/>
            <person name="Chen C."/>
            <person name="Yan M."/>
            <person name="Daum C."/>
            <person name="Ng V."/>
            <person name="Clum A."/>
            <person name="Steindorff A."/>
            <person name="Ohm R.A."/>
            <person name="Martin F."/>
            <person name="Silar P."/>
            <person name="Natvig D.O."/>
            <person name="Lalanne C."/>
            <person name="Gautier V."/>
            <person name="Ament-Velasquez S.L."/>
            <person name="Kruys A."/>
            <person name="Hutchinson M.I."/>
            <person name="Powell A.J."/>
            <person name="Barry K."/>
            <person name="Miller A.N."/>
            <person name="Grigoriev I.V."/>
            <person name="Debuchy R."/>
            <person name="Gladieux P."/>
            <person name="Hiltunen Thoren M."/>
            <person name="Johannesson H."/>
        </authorList>
    </citation>
    <scope>NUCLEOTIDE SEQUENCE</scope>
    <source>
        <strain evidence="3">CBS 757.83</strain>
    </source>
</reference>
<protein>
    <recommendedName>
        <fullName evidence="2">VWFA domain-containing protein</fullName>
    </recommendedName>
</protein>
<dbReference type="InterPro" id="IPR002035">
    <property type="entry name" value="VWF_A"/>
</dbReference>
<dbReference type="Gene3D" id="3.40.50.410">
    <property type="entry name" value="von Willebrand factor, type A domain"/>
    <property type="match status" value="1"/>
</dbReference>
<feature type="region of interest" description="Disordered" evidence="1">
    <location>
        <begin position="1"/>
        <end position="21"/>
    </location>
</feature>
<dbReference type="SUPFAM" id="SSF53300">
    <property type="entry name" value="vWA-like"/>
    <property type="match status" value="1"/>
</dbReference>
<proteinExistence type="predicted"/>
<reference evidence="3" key="2">
    <citation type="submission" date="2023-05" db="EMBL/GenBank/DDBJ databases">
        <authorList>
            <consortium name="Lawrence Berkeley National Laboratory"/>
            <person name="Steindorff A."/>
            <person name="Hensen N."/>
            <person name="Bonometti L."/>
            <person name="Westerberg I."/>
            <person name="Brannstrom I.O."/>
            <person name="Guillou S."/>
            <person name="Cros-Aarteil S."/>
            <person name="Calhoun S."/>
            <person name="Haridas S."/>
            <person name="Kuo A."/>
            <person name="Mondo S."/>
            <person name="Pangilinan J."/>
            <person name="Riley R."/>
            <person name="Labutti K."/>
            <person name="Andreopoulos B."/>
            <person name="Lipzen A."/>
            <person name="Chen C."/>
            <person name="Yanf M."/>
            <person name="Daum C."/>
            <person name="Ng V."/>
            <person name="Clum A."/>
            <person name="Ohm R."/>
            <person name="Martin F."/>
            <person name="Silar P."/>
            <person name="Natvig D."/>
            <person name="Lalanne C."/>
            <person name="Gautier V."/>
            <person name="Ament-Velasquez S.L."/>
            <person name="Kruys A."/>
            <person name="Hutchinson M.I."/>
            <person name="Powell A.J."/>
            <person name="Barry K."/>
            <person name="Miller A.N."/>
            <person name="Grigoriev I.V."/>
            <person name="Debuchy R."/>
            <person name="Gladieux P."/>
            <person name="Thoren M.H."/>
            <person name="Johannesson H."/>
        </authorList>
    </citation>
    <scope>NUCLEOTIDE SEQUENCE</scope>
    <source>
        <strain evidence="3">CBS 757.83</strain>
    </source>
</reference>
<dbReference type="PROSITE" id="PS50234">
    <property type="entry name" value="VWFA"/>
    <property type="match status" value="1"/>
</dbReference>
<dbReference type="InterPro" id="IPR032838">
    <property type="entry name" value="Vwaint_dom"/>
</dbReference>
<sequence length="777" mass="83734">MGDSGSPETSLELPIPPKEQSKAPLIHIYPSAGEDDLGGVIIKVQPPREPKDTNLHHVPCDLVLSIDVSGSMRAAATVPSQPGDQEQEETGLSVLDLAKHAARTIMETLDANDRLGIVTFAGRSEVLQPLIHMTAENKAETIKIIEDIAACDVTNLWHGIRDGLDLFKERDDAVSAPRVPALLVLTDGVPNHMCPAQGYVSKLRSMGPLPATIHTFGFGYSLRSGLLKSIAEVGGGNYSFIPDAGMIGTVFVHAVANLQSTFANNAKLRLTYPSHLKLEETTGEAVDKQEPVQLEEEDVPEPLTSLTIHLSNLQYGQSRDISLRYGSPIKPGIAETENSPPLFITAVLECQHFTPTVYRATAHKSPLMPASPSLDPAEIAYHISRARLIAFLSTLCPLNETLEHEPLQQIPPDLPQSLQTLVATLPATKFRTSHPGCRSLLTDLVGNLPTTTTTTITDQTQTQTRPQSNLSDPSTWTGQVALALLNESYYHRWGAHYLPSLAGAHARQVCNSFKDAGPLRYGTSSPLFAACRDRLDAAFDALPAPRPSLWRRGEGDLVSMSRYNNVDNGCFAGCMPVRLLAGGGQGGEGSEMMVRVGRLRKGMVVETPRGGRRVVAVLRMPVRRAEMCVVADGGGKGKGGGLLVTPWHPVLRRQGGPWVFPKDVAAQSVRYTGSVYSVLLEKDDDPDAHAIFVGGVWGVTMGHGLTQQVQGDVRAHQFYGNYEKVKRALSRLPKKLGGVVLGGGLTRDLETGLVDGFRGMDIGQAGTLKLGQRKGVA</sequence>
<dbReference type="EMBL" id="MU863649">
    <property type="protein sequence ID" value="KAK4099445.1"/>
    <property type="molecule type" value="Genomic_DNA"/>
</dbReference>
<dbReference type="Pfam" id="PF14623">
    <property type="entry name" value="Vint"/>
    <property type="match status" value="1"/>
</dbReference>
<name>A0AAN6SZE6_9PEZI</name>
<evidence type="ECO:0000256" key="1">
    <source>
        <dbReference type="SAM" id="MobiDB-lite"/>
    </source>
</evidence>
<feature type="domain" description="VWFA" evidence="2">
    <location>
        <begin position="61"/>
        <end position="255"/>
    </location>
</feature>
<dbReference type="AlphaFoldDB" id="A0AAN6SZE6"/>
<keyword evidence="4" id="KW-1185">Reference proteome</keyword>